<dbReference type="UniPathway" id="UPA00705"/>
<comment type="similarity">
    <text evidence="3">Belongs to the cytochrome c oxidase VIII family.</text>
</comment>
<keyword evidence="7 10" id="KW-1133">Transmembrane helix</keyword>
<feature type="transmembrane region" description="Helical" evidence="10">
    <location>
        <begin position="48"/>
        <end position="70"/>
    </location>
</feature>
<dbReference type="AlphaFoldDB" id="H0Z8Y4"/>
<evidence type="ECO:0000256" key="8">
    <source>
        <dbReference type="ARBA" id="ARBA00023128"/>
    </source>
</evidence>
<comment type="subcellular location">
    <subcellularLocation>
        <location evidence="1">Mitochondrion inner membrane</location>
        <topology evidence="1">Single-pass membrane protein</topology>
    </subcellularLocation>
</comment>
<evidence type="ECO:0000256" key="6">
    <source>
        <dbReference type="ARBA" id="ARBA00022946"/>
    </source>
</evidence>
<evidence type="ECO:0000256" key="2">
    <source>
        <dbReference type="ARBA" id="ARBA00004673"/>
    </source>
</evidence>
<keyword evidence="8" id="KW-0496">Mitochondrion</keyword>
<evidence type="ECO:0000256" key="10">
    <source>
        <dbReference type="SAM" id="Phobius"/>
    </source>
</evidence>
<dbReference type="GO" id="GO:0005743">
    <property type="term" value="C:mitochondrial inner membrane"/>
    <property type="evidence" value="ECO:0007669"/>
    <property type="project" value="UniProtKB-SubCell"/>
</dbReference>
<evidence type="ECO:0000256" key="7">
    <source>
        <dbReference type="ARBA" id="ARBA00022989"/>
    </source>
</evidence>
<evidence type="ECO:0000313" key="12">
    <source>
        <dbReference type="Proteomes" id="UP000007754"/>
    </source>
</evidence>
<dbReference type="HOGENOM" id="CLU_3370848_0_0_1"/>
<keyword evidence="4 10" id="KW-0812">Transmembrane</keyword>
<sequence>TLPLQGQSPANQTPPGWVKQAGRKNAAIPGALCAIPLIPAPCPPQEQAIALTLMFSSFLVPTAWVLSNIYNYRSRPE</sequence>
<reference evidence="11" key="3">
    <citation type="submission" date="2025-09" db="UniProtKB">
        <authorList>
            <consortium name="Ensembl"/>
        </authorList>
    </citation>
    <scope>IDENTIFICATION</scope>
</reference>
<keyword evidence="9 10" id="KW-0472">Membrane</keyword>
<dbReference type="Pfam" id="PF02285">
    <property type="entry name" value="COX8"/>
    <property type="match status" value="1"/>
</dbReference>
<accession>H0Z8Y4</accession>
<evidence type="ECO:0000256" key="5">
    <source>
        <dbReference type="ARBA" id="ARBA00022792"/>
    </source>
</evidence>
<dbReference type="GeneTree" id="ENSGT00960000189786"/>
<evidence type="ECO:0000256" key="9">
    <source>
        <dbReference type="ARBA" id="ARBA00023136"/>
    </source>
</evidence>
<proteinExistence type="inferred from homology"/>
<name>H0Z8Y4_TAEGU</name>
<evidence type="ECO:0000256" key="3">
    <source>
        <dbReference type="ARBA" id="ARBA00010117"/>
    </source>
</evidence>
<dbReference type="InterPro" id="IPR036548">
    <property type="entry name" value="Cyt_c_oxidase_su8_sf"/>
</dbReference>
<dbReference type="GO" id="GO:0006123">
    <property type="term" value="P:mitochondrial electron transport, cytochrome c to oxygen"/>
    <property type="evidence" value="ECO:0007669"/>
    <property type="project" value="InterPro"/>
</dbReference>
<comment type="pathway">
    <text evidence="2">Energy metabolism; oxidative phosphorylation.</text>
</comment>
<reference evidence="11 12" key="1">
    <citation type="journal article" date="2010" name="Nature">
        <title>The genome of a songbird.</title>
        <authorList>
            <person name="Warren W.C."/>
            <person name="Clayton D.F."/>
            <person name="Ellegren H."/>
            <person name="Arnold A.P."/>
            <person name="Hillier L.W."/>
            <person name="Kunstner A."/>
            <person name="Searle S."/>
            <person name="White S."/>
            <person name="Vilella A.J."/>
            <person name="Fairley S."/>
            <person name="Heger A."/>
            <person name="Kong L."/>
            <person name="Ponting C.P."/>
            <person name="Jarvis E.D."/>
            <person name="Mello C.V."/>
            <person name="Minx P."/>
            <person name="Lovell P."/>
            <person name="Velho T.A."/>
            <person name="Ferris M."/>
            <person name="Balakrishnan C.N."/>
            <person name="Sinha S."/>
            <person name="Blatti C."/>
            <person name="London S.E."/>
            <person name="Li Y."/>
            <person name="Lin Y.C."/>
            <person name="George J."/>
            <person name="Sweedler J."/>
            <person name="Southey B."/>
            <person name="Gunaratne P."/>
            <person name="Watson M."/>
            <person name="Nam K."/>
            <person name="Backstrom N."/>
            <person name="Smeds L."/>
            <person name="Nabholz B."/>
            <person name="Itoh Y."/>
            <person name="Whitney O."/>
            <person name="Pfenning A.R."/>
            <person name="Howard J."/>
            <person name="Volker M."/>
            <person name="Skinner B.M."/>
            <person name="Griffin D.K."/>
            <person name="Ye L."/>
            <person name="McLaren W.M."/>
            <person name="Flicek P."/>
            <person name="Quesada V."/>
            <person name="Velasco G."/>
            <person name="Lopez-Otin C."/>
            <person name="Puente X.S."/>
            <person name="Olender T."/>
            <person name="Lancet D."/>
            <person name="Smit A.F."/>
            <person name="Hubley R."/>
            <person name="Konkel M.K."/>
            <person name="Walker J.A."/>
            <person name="Batzer M.A."/>
            <person name="Gu W."/>
            <person name="Pollock D.D."/>
            <person name="Chen L."/>
            <person name="Cheng Z."/>
            <person name="Eichler E.E."/>
            <person name="Stapley J."/>
            <person name="Slate J."/>
            <person name="Ekblom R."/>
            <person name="Birkhead T."/>
            <person name="Burke T."/>
            <person name="Burt D."/>
            <person name="Scharff C."/>
            <person name="Adam I."/>
            <person name="Richard H."/>
            <person name="Sultan M."/>
            <person name="Soldatov A."/>
            <person name="Lehrach H."/>
            <person name="Edwards S.V."/>
            <person name="Yang S.P."/>
            <person name="Li X."/>
            <person name="Graves T."/>
            <person name="Fulton L."/>
            <person name="Nelson J."/>
            <person name="Chinwalla A."/>
            <person name="Hou S."/>
            <person name="Mardis E.R."/>
            <person name="Wilson R.K."/>
        </authorList>
    </citation>
    <scope>NUCLEOTIDE SEQUENCE [LARGE SCALE GENOMIC DNA]</scope>
</reference>
<dbReference type="InterPro" id="IPR003205">
    <property type="entry name" value="Cyt_c_oxidase_su8"/>
</dbReference>
<dbReference type="Gene3D" id="4.10.81.10">
    <property type="entry name" value="Cytochrome c oxidase, subunit 8"/>
    <property type="match status" value="1"/>
</dbReference>
<organism evidence="11 12">
    <name type="scientific">Taeniopygia guttata</name>
    <name type="common">Zebra finch</name>
    <name type="synonym">Poephila guttata</name>
    <dbReference type="NCBI Taxonomy" id="59729"/>
    <lineage>
        <taxon>Eukaryota</taxon>
        <taxon>Metazoa</taxon>
        <taxon>Chordata</taxon>
        <taxon>Craniata</taxon>
        <taxon>Vertebrata</taxon>
        <taxon>Euteleostomi</taxon>
        <taxon>Archelosauria</taxon>
        <taxon>Archosauria</taxon>
        <taxon>Dinosauria</taxon>
        <taxon>Saurischia</taxon>
        <taxon>Theropoda</taxon>
        <taxon>Coelurosauria</taxon>
        <taxon>Aves</taxon>
        <taxon>Neognathae</taxon>
        <taxon>Neoaves</taxon>
        <taxon>Telluraves</taxon>
        <taxon>Australaves</taxon>
        <taxon>Passeriformes</taxon>
        <taxon>Passeroidea</taxon>
        <taxon>Estrildidae</taxon>
        <taxon>Estrildinae</taxon>
        <taxon>Taeniopygia</taxon>
    </lineage>
</organism>
<evidence type="ECO:0000313" key="11">
    <source>
        <dbReference type="Ensembl" id="ENSTGUP00000007037.2"/>
    </source>
</evidence>
<protein>
    <submittedName>
        <fullName evidence="11">Uncharacterized protein</fullName>
    </submittedName>
</protein>
<dbReference type="GO" id="GO:0045277">
    <property type="term" value="C:respiratory chain complex IV"/>
    <property type="evidence" value="ECO:0007669"/>
    <property type="project" value="InterPro"/>
</dbReference>
<reference evidence="11" key="2">
    <citation type="submission" date="2025-08" db="UniProtKB">
        <authorList>
            <consortium name="Ensembl"/>
        </authorList>
    </citation>
    <scope>IDENTIFICATION</scope>
</reference>
<evidence type="ECO:0000256" key="1">
    <source>
        <dbReference type="ARBA" id="ARBA00004434"/>
    </source>
</evidence>
<dbReference type="InParanoid" id="H0Z8Y4"/>
<dbReference type="Ensembl" id="ENSTGUT00000007106.2">
    <property type="protein sequence ID" value="ENSTGUP00000007037.2"/>
    <property type="gene ID" value="ENSTGUG00000006849.2"/>
</dbReference>
<dbReference type="Proteomes" id="UP000007754">
    <property type="component" value="Chromosome 5"/>
</dbReference>
<dbReference type="STRING" id="59729.ENSTGUP00000007037"/>
<keyword evidence="5" id="KW-0999">Mitochondrion inner membrane</keyword>
<dbReference type="SUPFAM" id="SSF81431">
    <property type="entry name" value="Mitochondrial cytochrome c oxidase subunit VIIIb (aka IX)"/>
    <property type="match status" value="1"/>
</dbReference>
<keyword evidence="12" id="KW-1185">Reference proteome</keyword>
<keyword evidence="6" id="KW-0809">Transit peptide</keyword>
<evidence type="ECO:0000256" key="4">
    <source>
        <dbReference type="ARBA" id="ARBA00022692"/>
    </source>
</evidence>